<sequence>MRDQYSGTSGGTLTKKKMANLLFQKKATAGVKVRDKTQLSLEKLKMEKVDSSSLVLENEQQQQLYEKFLDVTANQEVQALLAHK</sequence>
<proteinExistence type="predicted"/>
<dbReference type="Proteomes" id="UP001497497">
    <property type="component" value="Unassembled WGS sequence"/>
</dbReference>
<name>A0AAV2II94_LYMST</name>
<dbReference type="AlphaFoldDB" id="A0AAV2II94"/>
<evidence type="ECO:0000313" key="1">
    <source>
        <dbReference type="EMBL" id="CAL1544443.1"/>
    </source>
</evidence>
<protein>
    <submittedName>
        <fullName evidence="1">Uncharacterized protein</fullName>
    </submittedName>
</protein>
<dbReference type="EMBL" id="CAXITT010000622">
    <property type="protein sequence ID" value="CAL1544443.1"/>
    <property type="molecule type" value="Genomic_DNA"/>
</dbReference>
<evidence type="ECO:0000313" key="2">
    <source>
        <dbReference type="Proteomes" id="UP001497497"/>
    </source>
</evidence>
<comment type="caution">
    <text evidence="1">The sequence shown here is derived from an EMBL/GenBank/DDBJ whole genome shotgun (WGS) entry which is preliminary data.</text>
</comment>
<gene>
    <name evidence="1" type="ORF">GSLYS_00017956001</name>
</gene>
<organism evidence="1 2">
    <name type="scientific">Lymnaea stagnalis</name>
    <name type="common">Great pond snail</name>
    <name type="synonym">Helix stagnalis</name>
    <dbReference type="NCBI Taxonomy" id="6523"/>
    <lineage>
        <taxon>Eukaryota</taxon>
        <taxon>Metazoa</taxon>
        <taxon>Spiralia</taxon>
        <taxon>Lophotrochozoa</taxon>
        <taxon>Mollusca</taxon>
        <taxon>Gastropoda</taxon>
        <taxon>Heterobranchia</taxon>
        <taxon>Euthyneura</taxon>
        <taxon>Panpulmonata</taxon>
        <taxon>Hygrophila</taxon>
        <taxon>Lymnaeoidea</taxon>
        <taxon>Lymnaeidae</taxon>
        <taxon>Lymnaea</taxon>
    </lineage>
</organism>
<keyword evidence="2" id="KW-1185">Reference proteome</keyword>
<reference evidence="1 2" key="1">
    <citation type="submission" date="2024-04" db="EMBL/GenBank/DDBJ databases">
        <authorList>
            <consortium name="Genoscope - CEA"/>
            <person name="William W."/>
        </authorList>
    </citation>
    <scope>NUCLEOTIDE SEQUENCE [LARGE SCALE GENOMIC DNA]</scope>
</reference>
<accession>A0AAV2II94</accession>